<reference evidence="3" key="1">
    <citation type="submission" date="2020-06" db="EMBL/GenBank/DDBJ databases">
        <authorList>
            <consortium name="Plant Systems Biology data submission"/>
        </authorList>
    </citation>
    <scope>NUCLEOTIDE SEQUENCE</scope>
    <source>
        <strain evidence="3">D6</strain>
    </source>
</reference>
<name>A0A9N8HEF0_9STRA</name>
<dbReference type="Gene3D" id="3.40.710.10">
    <property type="entry name" value="DD-peptidase/beta-lactamase superfamily"/>
    <property type="match status" value="1"/>
</dbReference>
<dbReference type="PANTHER" id="PTHR43283:SF7">
    <property type="entry name" value="BETA-LACTAMASE-RELATED DOMAIN-CONTAINING PROTEIN"/>
    <property type="match status" value="1"/>
</dbReference>
<gene>
    <name evidence="3" type="ORF">SEMRO_403_G135710.1</name>
</gene>
<dbReference type="SMR" id="A0A9N8HEF0"/>
<dbReference type="OrthoDB" id="5946976at2759"/>
<dbReference type="InterPro" id="IPR001466">
    <property type="entry name" value="Beta-lactam-related"/>
</dbReference>
<accession>A0A9N8HEF0</accession>
<proteinExistence type="predicted"/>
<feature type="region of interest" description="Disordered" evidence="1">
    <location>
        <begin position="1"/>
        <end position="21"/>
    </location>
</feature>
<dbReference type="Proteomes" id="UP001153069">
    <property type="component" value="Unassembled WGS sequence"/>
</dbReference>
<dbReference type="SUPFAM" id="SSF56601">
    <property type="entry name" value="beta-lactamase/transpeptidase-like"/>
    <property type="match status" value="1"/>
</dbReference>
<comment type="caution">
    <text evidence="3">The sequence shown here is derived from an EMBL/GenBank/DDBJ whole genome shotgun (WGS) entry which is preliminary data.</text>
</comment>
<dbReference type="InterPro" id="IPR012338">
    <property type="entry name" value="Beta-lactam/transpept-like"/>
</dbReference>
<dbReference type="PANTHER" id="PTHR43283">
    <property type="entry name" value="BETA-LACTAMASE-RELATED"/>
    <property type="match status" value="1"/>
</dbReference>
<evidence type="ECO:0000313" key="4">
    <source>
        <dbReference type="Proteomes" id="UP001153069"/>
    </source>
</evidence>
<protein>
    <submittedName>
        <fullName evidence="3">Betalactamase</fullName>
    </submittedName>
</protein>
<dbReference type="AlphaFoldDB" id="A0A9N8HEF0"/>
<evidence type="ECO:0000256" key="1">
    <source>
        <dbReference type="SAM" id="MobiDB-lite"/>
    </source>
</evidence>
<dbReference type="InterPro" id="IPR050789">
    <property type="entry name" value="Diverse_Enzym_Activities"/>
</dbReference>
<organism evidence="3 4">
    <name type="scientific">Seminavis robusta</name>
    <dbReference type="NCBI Taxonomy" id="568900"/>
    <lineage>
        <taxon>Eukaryota</taxon>
        <taxon>Sar</taxon>
        <taxon>Stramenopiles</taxon>
        <taxon>Ochrophyta</taxon>
        <taxon>Bacillariophyta</taxon>
        <taxon>Bacillariophyceae</taxon>
        <taxon>Bacillariophycidae</taxon>
        <taxon>Naviculales</taxon>
        <taxon>Naviculaceae</taxon>
        <taxon>Seminavis</taxon>
    </lineage>
</organism>
<dbReference type="Pfam" id="PF00144">
    <property type="entry name" value="Beta-lactamase"/>
    <property type="match status" value="1"/>
</dbReference>
<dbReference type="EMBL" id="CAICTM010000402">
    <property type="protein sequence ID" value="CAB9509742.1"/>
    <property type="molecule type" value="Genomic_DNA"/>
</dbReference>
<sequence>MTEPKKENEAEGPIQVDSPMKKWKSPQPLAFVKAAASRWSFPNWQSGNDDSVYYNMNIPSFFKTQIAFPPENTSILERNLMPELLDLTYVDEGNDNKERGPLKEYLVGPKQVQAMMMMHQGKVVFEVYPGMNPRDIHIWMSASKTSASLLCVLLWEDGKLDFEKSPADYVPDLKGTPWENVTVKHVMNMCTAMDIEETFASLSNPKSWIASFFTALMEGKGDWRELLRTTKPLDGEKPNERFRYSTANTQVLTIIVEEITNMCYTDFFNERIWSKIGPKDAFIMGLTTHNTAVGGGSNVTTIEDMLRYAAIFTPSWKVVAKEPVVSEKALKCIFEMGNPACYPPSEEAAYGLRWFGHMPEKNTAQWDHAFPDGAMFKHGNMGQGIYVDPNRDFCACYFGLASNDETVTGPDMMPGYLRAAAKKLAGK</sequence>
<feature type="domain" description="Beta-lactamase-related" evidence="2">
    <location>
        <begin position="114"/>
        <end position="397"/>
    </location>
</feature>
<evidence type="ECO:0000313" key="3">
    <source>
        <dbReference type="EMBL" id="CAB9509742.1"/>
    </source>
</evidence>
<evidence type="ECO:0000259" key="2">
    <source>
        <dbReference type="Pfam" id="PF00144"/>
    </source>
</evidence>
<keyword evidence="4" id="KW-1185">Reference proteome</keyword>